<dbReference type="Proteomes" id="UP000008983">
    <property type="component" value="Unassembled WGS sequence"/>
</dbReference>
<evidence type="ECO:0000313" key="10">
    <source>
        <dbReference type="EMBL" id="EGR29379.1"/>
    </source>
</evidence>
<comment type="subcellular location">
    <subcellularLocation>
        <location evidence="1">Cytoplasm</location>
        <location evidence="1">Cytoskeleton</location>
    </subcellularLocation>
</comment>
<evidence type="ECO:0000256" key="2">
    <source>
        <dbReference type="ARBA" id="ARBA00022490"/>
    </source>
</evidence>
<keyword evidence="2" id="KW-0963">Cytoplasm</keyword>
<dbReference type="EMBL" id="GL984151">
    <property type="protein sequence ID" value="EGR29379.1"/>
    <property type="molecule type" value="Genomic_DNA"/>
</dbReference>
<evidence type="ECO:0000256" key="6">
    <source>
        <dbReference type="ARBA" id="ARBA00023175"/>
    </source>
</evidence>
<keyword evidence="7" id="KW-0206">Cytoskeleton</keyword>
<keyword evidence="5" id="KW-0067">ATP-binding</keyword>
<dbReference type="InterPro" id="IPR027640">
    <property type="entry name" value="Kinesin-like_fam"/>
</dbReference>
<dbReference type="eggNOG" id="KOG0246">
    <property type="taxonomic scope" value="Eukaryota"/>
</dbReference>
<dbReference type="GO" id="GO:0003777">
    <property type="term" value="F:microtubule motor activity"/>
    <property type="evidence" value="ECO:0007669"/>
    <property type="project" value="InterPro"/>
</dbReference>
<dbReference type="InterPro" id="IPR001752">
    <property type="entry name" value="Kinesin_motor_dom"/>
</dbReference>
<dbReference type="GO" id="GO:0007018">
    <property type="term" value="P:microtubule-based movement"/>
    <property type="evidence" value="ECO:0007669"/>
    <property type="project" value="InterPro"/>
</dbReference>
<dbReference type="Gene3D" id="3.40.850.10">
    <property type="entry name" value="Kinesin motor domain"/>
    <property type="match status" value="1"/>
</dbReference>
<dbReference type="PANTHER" id="PTHR47971:SF8">
    <property type="entry name" value="KINESIN-LIKE PROTEIN"/>
    <property type="match status" value="1"/>
</dbReference>
<dbReference type="STRING" id="857967.G0QZJ0"/>
<organism evidence="10 11">
    <name type="scientific">Ichthyophthirius multifiliis</name>
    <name type="common">White spot disease agent</name>
    <name type="synonym">Ich</name>
    <dbReference type="NCBI Taxonomy" id="5932"/>
    <lineage>
        <taxon>Eukaryota</taxon>
        <taxon>Sar</taxon>
        <taxon>Alveolata</taxon>
        <taxon>Ciliophora</taxon>
        <taxon>Intramacronucleata</taxon>
        <taxon>Oligohymenophorea</taxon>
        <taxon>Hymenostomatida</taxon>
        <taxon>Ophryoglenina</taxon>
        <taxon>Ichthyophthirius</taxon>
    </lineage>
</organism>
<dbReference type="SMART" id="SM00129">
    <property type="entry name" value="KISc"/>
    <property type="match status" value="1"/>
</dbReference>
<keyword evidence="10" id="KW-0378">Hydrolase</keyword>
<comment type="similarity">
    <text evidence="8">Belongs to the TRAFAC class myosin-kinesin ATPase superfamily. Kinesin family.</text>
</comment>
<dbReference type="OrthoDB" id="3176171at2759"/>
<evidence type="ECO:0000256" key="7">
    <source>
        <dbReference type="ARBA" id="ARBA00023212"/>
    </source>
</evidence>
<comment type="caution">
    <text evidence="8">Lacks conserved residue(s) required for the propagation of feature annotation.</text>
</comment>
<evidence type="ECO:0000256" key="8">
    <source>
        <dbReference type="PROSITE-ProRule" id="PRU00283"/>
    </source>
</evidence>
<evidence type="ECO:0000256" key="5">
    <source>
        <dbReference type="ARBA" id="ARBA00022840"/>
    </source>
</evidence>
<dbReference type="InterPro" id="IPR019821">
    <property type="entry name" value="Kinesin_motor_CS"/>
</dbReference>
<evidence type="ECO:0000313" key="11">
    <source>
        <dbReference type="Proteomes" id="UP000008983"/>
    </source>
</evidence>
<protein>
    <submittedName>
        <fullName evidence="10">Kinesin motor domain protein</fullName>
        <ecNumber evidence="10">3.4.24.69</ecNumber>
    </submittedName>
</protein>
<accession>G0QZJ0</accession>
<keyword evidence="11" id="KW-1185">Reference proteome</keyword>
<feature type="non-terminal residue" evidence="10">
    <location>
        <position position="248"/>
    </location>
</feature>
<name>G0QZJ0_ICHMU</name>
<evidence type="ECO:0000256" key="4">
    <source>
        <dbReference type="ARBA" id="ARBA00022741"/>
    </source>
</evidence>
<dbReference type="GeneID" id="14905481"/>
<keyword evidence="4" id="KW-0547">Nucleotide-binding</keyword>
<dbReference type="GO" id="GO:0005874">
    <property type="term" value="C:microtubule"/>
    <property type="evidence" value="ECO:0007669"/>
    <property type="project" value="UniProtKB-KW"/>
</dbReference>
<dbReference type="RefSeq" id="XP_004030615.1">
    <property type="nucleotide sequence ID" value="XM_004030567.1"/>
</dbReference>
<reference evidence="10 11" key="1">
    <citation type="submission" date="2011-07" db="EMBL/GenBank/DDBJ databases">
        <authorList>
            <person name="Coyne R."/>
            <person name="Brami D."/>
            <person name="Johnson J."/>
            <person name="Hostetler J."/>
            <person name="Hannick L."/>
            <person name="Clark T."/>
            <person name="Cassidy-Hanley D."/>
            <person name="Inman J."/>
        </authorList>
    </citation>
    <scope>NUCLEOTIDE SEQUENCE [LARGE SCALE GENOMIC DNA]</scope>
    <source>
        <strain evidence="10 11">G5</strain>
    </source>
</reference>
<dbReference type="GO" id="GO:0004222">
    <property type="term" value="F:metalloendopeptidase activity"/>
    <property type="evidence" value="ECO:0007669"/>
    <property type="project" value="UniProtKB-EC"/>
</dbReference>
<dbReference type="InParanoid" id="G0QZJ0"/>
<dbReference type="EC" id="3.4.24.69" evidence="10"/>
<gene>
    <name evidence="10" type="ORF">IMG5_157060</name>
</gene>
<dbReference type="PRINTS" id="PR00380">
    <property type="entry name" value="KINESINHEAVY"/>
</dbReference>
<dbReference type="PROSITE" id="PS50067">
    <property type="entry name" value="KINESIN_MOTOR_2"/>
    <property type="match status" value="1"/>
</dbReference>
<dbReference type="InterPro" id="IPR036961">
    <property type="entry name" value="Kinesin_motor_dom_sf"/>
</dbReference>
<evidence type="ECO:0000259" key="9">
    <source>
        <dbReference type="PROSITE" id="PS50067"/>
    </source>
</evidence>
<keyword evidence="6" id="KW-0505">Motor protein</keyword>
<dbReference type="Pfam" id="PF00225">
    <property type="entry name" value="Kinesin"/>
    <property type="match status" value="1"/>
</dbReference>
<dbReference type="GO" id="GO:0008017">
    <property type="term" value="F:microtubule binding"/>
    <property type="evidence" value="ECO:0007669"/>
    <property type="project" value="InterPro"/>
</dbReference>
<keyword evidence="3" id="KW-0493">Microtubule</keyword>
<dbReference type="GO" id="GO:0007019">
    <property type="term" value="P:microtubule depolymerization"/>
    <property type="evidence" value="ECO:0007669"/>
    <property type="project" value="TreeGrafter"/>
</dbReference>
<sequence>MLKLIDYANAIRTTHATTSNDTSSRSHAICKLIIKNEKGQKQGQLILVDLAGSERAQDCQSNDKIRRLEGSEINKSLLALKECIRYMEAGASHIPFRASKLTMVLRDSFQQKNNKSKIVMIACVCPCHTSADHTVNTLRYADRLKEKQSTQDILFDDGNNNLNDLSLEQAQIQKNDEFFNYNENDINNDNFITGQFKNEIIDYEDDEVELEDDDINIRHEDQVLFNNFQQNVNNGKEIIQSNEIYQQK</sequence>
<dbReference type="AlphaFoldDB" id="G0QZJ0"/>
<evidence type="ECO:0000256" key="1">
    <source>
        <dbReference type="ARBA" id="ARBA00004245"/>
    </source>
</evidence>
<dbReference type="PROSITE" id="PS00411">
    <property type="entry name" value="KINESIN_MOTOR_1"/>
    <property type="match status" value="1"/>
</dbReference>
<dbReference type="InterPro" id="IPR027417">
    <property type="entry name" value="P-loop_NTPase"/>
</dbReference>
<dbReference type="SUPFAM" id="SSF52540">
    <property type="entry name" value="P-loop containing nucleoside triphosphate hydrolases"/>
    <property type="match status" value="1"/>
</dbReference>
<dbReference type="PANTHER" id="PTHR47971">
    <property type="entry name" value="KINESIN-RELATED PROTEIN 6"/>
    <property type="match status" value="1"/>
</dbReference>
<proteinExistence type="inferred from homology"/>
<feature type="domain" description="Kinesin motor" evidence="9">
    <location>
        <begin position="1"/>
        <end position="147"/>
    </location>
</feature>
<evidence type="ECO:0000256" key="3">
    <source>
        <dbReference type="ARBA" id="ARBA00022701"/>
    </source>
</evidence>
<dbReference type="GO" id="GO:0005524">
    <property type="term" value="F:ATP binding"/>
    <property type="evidence" value="ECO:0007669"/>
    <property type="project" value="UniProtKB-KW"/>
</dbReference>